<dbReference type="Proteomes" id="UP000234681">
    <property type="component" value="Chromosome 7"/>
</dbReference>
<dbReference type="AlphaFoldDB" id="A6HTE3"/>
<accession>A6HTE3</accession>
<reference evidence="1 2" key="1">
    <citation type="submission" date="2005-09" db="EMBL/GenBank/DDBJ databases">
        <authorList>
            <person name="Mural R.J."/>
            <person name="Li P.W."/>
            <person name="Adams M.D."/>
            <person name="Amanatides P.G."/>
            <person name="Baden-Tillson H."/>
            <person name="Barnstead M."/>
            <person name="Chin S.H."/>
            <person name="Dew I."/>
            <person name="Evans C.A."/>
            <person name="Ferriera S."/>
            <person name="Flanigan M."/>
            <person name="Fosler C."/>
            <person name="Glodek A."/>
            <person name="Gu Z."/>
            <person name="Holt R.A."/>
            <person name="Jennings D."/>
            <person name="Kraft C.L."/>
            <person name="Lu F."/>
            <person name="Nguyen T."/>
            <person name="Nusskern D.R."/>
            <person name="Pfannkoch C.M."/>
            <person name="Sitter C."/>
            <person name="Sutton G.G."/>
            <person name="Venter J.C."/>
            <person name="Wang Z."/>
            <person name="Woodage T."/>
            <person name="Zheng X.H."/>
            <person name="Zhong F."/>
        </authorList>
    </citation>
    <scope>NUCLEOTIDE SEQUENCE [LARGE SCALE GENOMIC DNA]</scope>
    <source>
        <strain>BN</strain>
        <strain evidence="2">Sprague-Dawley</strain>
    </source>
</reference>
<name>A6HTE3_RAT</name>
<evidence type="ECO:0000313" key="1">
    <source>
        <dbReference type="EMBL" id="EDM15579.1"/>
    </source>
</evidence>
<organism evidence="1 2">
    <name type="scientific">Rattus norvegicus</name>
    <name type="common">Rat</name>
    <dbReference type="NCBI Taxonomy" id="10116"/>
    <lineage>
        <taxon>Eukaryota</taxon>
        <taxon>Metazoa</taxon>
        <taxon>Chordata</taxon>
        <taxon>Craniata</taxon>
        <taxon>Vertebrata</taxon>
        <taxon>Euteleostomi</taxon>
        <taxon>Mammalia</taxon>
        <taxon>Eutheria</taxon>
        <taxon>Euarchontoglires</taxon>
        <taxon>Glires</taxon>
        <taxon>Rodentia</taxon>
        <taxon>Myomorpha</taxon>
        <taxon>Muroidea</taxon>
        <taxon>Muridae</taxon>
        <taxon>Murinae</taxon>
        <taxon>Rattus</taxon>
    </lineage>
</organism>
<gene>
    <name evidence="1" type="ORF">rCG_59672</name>
</gene>
<proteinExistence type="predicted"/>
<protein>
    <submittedName>
        <fullName evidence="1">RCG59672</fullName>
    </submittedName>
</protein>
<sequence length="62" mass="6469">MPPRQFALSLGCQAPAPALGQPQTLPWGREVVSGPRQGTGCPNAVCWGGGGRAPHVLEVPYF</sequence>
<dbReference type="EMBL" id="CH473950">
    <property type="protein sequence ID" value="EDM15579.1"/>
    <property type="molecule type" value="Genomic_DNA"/>
</dbReference>
<evidence type="ECO:0000313" key="2">
    <source>
        <dbReference type="Proteomes" id="UP000234681"/>
    </source>
</evidence>